<dbReference type="NCBIfam" id="TIGR04272">
    <property type="entry name" value="cxxc_cxxc_Mbark"/>
    <property type="match status" value="1"/>
</dbReference>
<reference evidence="3" key="2">
    <citation type="submission" date="2021-03" db="EMBL/GenBank/DDBJ databases">
        <authorList>
            <person name="Jaffe A."/>
        </authorList>
    </citation>
    <scope>NUCLEOTIDE SEQUENCE</scope>
    <source>
        <strain evidence="3">RIFCSPHIGHO2_01_FULL_GW2011_AR10_43_9</strain>
    </source>
</reference>
<dbReference type="AlphaFoldDB" id="A0A7J4IXT4"/>
<dbReference type="EMBL" id="DUFG01000021">
    <property type="protein sequence ID" value="HIH08607.1"/>
    <property type="molecule type" value="Genomic_DNA"/>
</dbReference>
<accession>A0A7J4IXT4</accession>
<dbReference type="Proteomes" id="UP000683213">
    <property type="component" value="Unassembled WGS sequence"/>
</dbReference>
<reference evidence="2" key="1">
    <citation type="journal article" date="2020" name="bioRxiv">
        <title>A rank-normalized archaeal taxonomy based on genome phylogeny resolves widespread incomplete and uneven classifications.</title>
        <authorList>
            <person name="Rinke C."/>
            <person name="Chuvochina M."/>
            <person name="Mussig A.J."/>
            <person name="Chaumeil P.-A."/>
            <person name="Waite D.W."/>
            <person name="Whitman W.B."/>
            <person name="Parks D.H."/>
            <person name="Hugenholtz P."/>
        </authorList>
    </citation>
    <scope>NUCLEOTIDE SEQUENCE</scope>
    <source>
        <strain evidence="2">UBA10011</strain>
    </source>
</reference>
<reference evidence="3" key="3">
    <citation type="submission" date="2021-05" db="EMBL/GenBank/DDBJ databases">
        <title>Protein family content uncovers lineage relationships and bacterial pathway maintenance mechanisms in DPANN archaea.</title>
        <authorList>
            <person name="Castelle C.J."/>
            <person name="Meheust R."/>
            <person name="Jaffe A.L."/>
            <person name="Seitz K."/>
            <person name="Gong X."/>
            <person name="Baker B.J."/>
            <person name="Banfield J.F."/>
        </authorList>
    </citation>
    <scope>NUCLEOTIDE SEQUENCE</scope>
    <source>
        <strain evidence="3">RIFCSPHIGHO2_01_FULL_GW2011_AR10_43_9</strain>
    </source>
</reference>
<evidence type="ECO:0000313" key="4">
    <source>
        <dbReference type="Proteomes" id="UP000577419"/>
    </source>
</evidence>
<dbReference type="Pfam" id="PF23477">
    <property type="entry name" value="zf_Tbcl_2"/>
    <property type="match status" value="1"/>
</dbReference>
<gene>
    <name evidence="2" type="ORF">HA237_04525</name>
    <name evidence="3" type="ORF">J4224_05440</name>
</gene>
<protein>
    <recommendedName>
        <fullName evidence="1">CxxC-x17-CxxC domain-containing protein</fullName>
    </recommendedName>
</protein>
<feature type="domain" description="CxxC-x17-CxxC" evidence="1">
    <location>
        <begin position="12"/>
        <end position="47"/>
    </location>
</feature>
<dbReference type="InterPro" id="IPR026363">
    <property type="entry name" value="CxxC-x17-CxxC_dom"/>
</dbReference>
<evidence type="ECO:0000259" key="1">
    <source>
        <dbReference type="Pfam" id="PF23477"/>
    </source>
</evidence>
<dbReference type="EMBL" id="JAGVWF010000083">
    <property type="protein sequence ID" value="MBS3059836.1"/>
    <property type="molecule type" value="Genomic_DNA"/>
</dbReference>
<dbReference type="Proteomes" id="UP000577419">
    <property type="component" value="Unassembled WGS sequence"/>
</dbReference>
<proteinExistence type="predicted"/>
<evidence type="ECO:0000313" key="2">
    <source>
        <dbReference type="EMBL" id="HIH08607.1"/>
    </source>
</evidence>
<organism evidence="2 4">
    <name type="scientific">Candidatus Iainarchaeum sp</name>
    <dbReference type="NCBI Taxonomy" id="3101447"/>
    <lineage>
        <taxon>Archaea</taxon>
        <taxon>Candidatus Iainarchaeota</taxon>
        <taxon>Candidatus Iainarchaeia</taxon>
        <taxon>Candidatus Iainarchaeales</taxon>
        <taxon>Candidatus Iainarchaeaceae</taxon>
        <taxon>Candidatus Iainarchaeum</taxon>
    </lineage>
</organism>
<comment type="caution">
    <text evidence="2">The sequence shown here is derived from an EMBL/GenBank/DDBJ whole genome shotgun (WGS) entry which is preliminary data.</text>
</comment>
<evidence type="ECO:0000313" key="3">
    <source>
        <dbReference type="EMBL" id="MBS3059836.1"/>
    </source>
</evidence>
<name>A0A7J4IXT4_9ARCH</name>
<sequence length="58" mass="6658">MGFRDNRFGGPRQMFDAVCSDCGQDTQVPFKPTEGRPVYCRDCYAKHAPPRSRDRGNY</sequence>